<reference evidence="3 4" key="1">
    <citation type="submission" date="2014-06" db="EMBL/GenBank/DDBJ databases">
        <authorList>
            <person name="Ngugi D.K."/>
            <person name="Blom J."/>
            <person name="Alam I."/>
            <person name="Rashid M."/>
            <person name="Ba Alawi W."/>
            <person name="Zhang G."/>
            <person name="Hikmawan T."/>
            <person name="Guan Y."/>
            <person name="Antunes A."/>
            <person name="Siam R."/>
            <person name="Eldorry H."/>
            <person name="Bajic V."/>
            <person name="Stingl U."/>
        </authorList>
    </citation>
    <scope>NUCLEOTIDE SEQUENCE [LARGE SCALE GENOMIC DNA]</scope>
    <source>
        <strain evidence="3">SCGC AAA799-E16</strain>
    </source>
</reference>
<evidence type="ECO:0000259" key="2">
    <source>
        <dbReference type="Pfam" id="PF10107"/>
    </source>
</evidence>
<dbReference type="Proteomes" id="UP000028027">
    <property type="component" value="Unassembled WGS sequence"/>
</dbReference>
<evidence type="ECO:0000313" key="4">
    <source>
        <dbReference type="Proteomes" id="UP000028027"/>
    </source>
</evidence>
<keyword evidence="3" id="KW-0255">Endonuclease</keyword>
<accession>A0A081S811</accession>
<feature type="region of interest" description="Disordered" evidence="1">
    <location>
        <begin position="58"/>
        <end position="79"/>
    </location>
</feature>
<protein>
    <submittedName>
        <fullName evidence="3">Endonuclease archaeal Holliday junction resolvase protein</fullName>
    </submittedName>
</protein>
<dbReference type="AlphaFoldDB" id="A0A081S811"/>
<evidence type="ECO:0000313" key="3">
    <source>
        <dbReference type="EMBL" id="KER07064.1"/>
    </source>
</evidence>
<dbReference type="InterPro" id="IPR019287">
    <property type="entry name" value="Hday_junct_resolvase-rel_dom"/>
</dbReference>
<comment type="caution">
    <text evidence="3">The sequence shown here is derived from an EMBL/GenBank/DDBJ whole genome shotgun (WGS) entry which is preliminary data.</text>
</comment>
<keyword evidence="4" id="KW-1185">Reference proteome</keyword>
<dbReference type="Pfam" id="PF10107">
    <property type="entry name" value="Endonuc_Holl"/>
    <property type="match status" value="1"/>
</dbReference>
<keyword evidence="3" id="KW-0540">Nuclease</keyword>
<evidence type="ECO:0000256" key="1">
    <source>
        <dbReference type="SAM" id="MobiDB-lite"/>
    </source>
</evidence>
<dbReference type="EMBL" id="JNVL01000002">
    <property type="protein sequence ID" value="KER07064.1"/>
    <property type="molecule type" value="Genomic_DNA"/>
</dbReference>
<name>A0A081S811_9ARCH</name>
<feature type="domain" description="Holliday junction resolvase-related" evidence="2">
    <location>
        <begin position="43"/>
        <end position="159"/>
    </location>
</feature>
<proteinExistence type="predicted"/>
<sequence>MVESFVEMFNQLKTIHCMCPKCDNIMRASDLKLISKDKTDKTWLDTLDSKTKTIENKEDKFAEEESKIREESRKKGREQVPKLINQSLNKNFLKLKYDPYDVKAILHPIDFVAFDGMNEGQVNNVTLLSNKTENPHLQSIHGEIAKAIKNKAYDWKVLHVAEDGEVTYK</sequence>
<gene>
    <name evidence="3" type="ORF">AAA799E16_00229</name>
</gene>
<dbReference type="GO" id="GO:0004519">
    <property type="term" value="F:endonuclease activity"/>
    <property type="evidence" value="ECO:0007669"/>
    <property type="project" value="UniProtKB-KW"/>
</dbReference>
<keyword evidence="3" id="KW-0378">Hydrolase</keyword>
<organism evidence="3 4">
    <name type="scientific">Marine Group I thaumarchaeote SCGC AAA799-E16</name>
    <dbReference type="NCBI Taxonomy" id="1502292"/>
    <lineage>
        <taxon>Archaea</taxon>
        <taxon>Nitrososphaerota</taxon>
        <taxon>Marine Group I</taxon>
    </lineage>
</organism>